<organism evidence="1 2">
    <name type="scientific">Leminorella richardii</name>
    <dbReference type="NCBI Taxonomy" id="158841"/>
    <lineage>
        <taxon>Bacteria</taxon>
        <taxon>Pseudomonadati</taxon>
        <taxon>Pseudomonadota</taxon>
        <taxon>Gammaproteobacteria</taxon>
        <taxon>Enterobacterales</taxon>
        <taxon>Budviciaceae</taxon>
        <taxon>Leminorella</taxon>
    </lineage>
</organism>
<dbReference type="KEGG" id="lri:NCTC12151_00610"/>
<dbReference type="InterPro" id="IPR013381">
    <property type="entry name" value="CRISPR-assoc_prot_Cse1"/>
</dbReference>
<dbReference type="NCBIfam" id="TIGR02547">
    <property type="entry name" value="casA_cse1"/>
    <property type="match status" value="1"/>
</dbReference>
<sequence>MEESGNRFNLIDEPWIPVVDVGRVSLKQLFSDPQLRALGGNSIQKIALMKLLQAICQAAVTPENDTQWRELGVDGLCYAALNYLEKWRDRFWLYGERPFLQMPAVVRAEVKPFGTVLPEVSTGNTTVLTQSQREKPMSDADKALLLVVQMSMALGGKKTDNGVVLTPGYPGKTNDKGKPATGKSGSALAFMGLMHSFCVGDTLRETLWLNLFTANDIAALTQYPSGLGRAPWEEMPEGEDCPVARELKRNLMGRLVPLGRFCLLAEGGLHYSEGISHGNYKEGFYDPSVLINKKGKELKVKWTDPGRRPWRELTSQLAFLQSQESEWECEQLRIAIEKVRRTKITFGVWSGGLRVSSNAGEQYVSGSDDLVESLFHLDSSELTQIWFSHFQGEMGALDQMAKRLFGCVSNWCREMKLEPKSIAPLATELFWQLCERQAQDLIDSCLDLDARLQLRRQFTRWLYQAFDSFCPHDTARQLDAWAKSRPSVADYLDMDVPEKENV</sequence>
<evidence type="ECO:0000313" key="2">
    <source>
        <dbReference type="Proteomes" id="UP000249005"/>
    </source>
</evidence>
<keyword evidence="2" id="KW-1185">Reference proteome</keyword>
<dbReference type="EMBL" id="LS483470">
    <property type="protein sequence ID" value="SQI36089.1"/>
    <property type="molecule type" value="Genomic_DNA"/>
</dbReference>
<dbReference type="AlphaFoldDB" id="A0A2X4UBV5"/>
<gene>
    <name evidence="1" type="ORF">NCTC12151_00610</name>
</gene>
<proteinExistence type="predicted"/>
<dbReference type="Pfam" id="PF09481">
    <property type="entry name" value="CRISPR_Cse1"/>
    <property type="match status" value="1"/>
</dbReference>
<dbReference type="OrthoDB" id="5392377at2"/>
<dbReference type="RefSeq" id="WP_111739239.1">
    <property type="nucleotide sequence ID" value="NZ_LR698987.1"/>
</dbReference>
<accession>A0A2X4UBV5</accession>
<name>A0A2X4UBV5_9GAMM</name>
<protein>
    <submittedName>
        <fullName evidence="1">Cascade antiviral complex protein</fullName>
    </submittedName>
</protein>
<reference evidence="1 2" key="1">
    <citation type="submission" date="2018-06" db="EMBL/GenBank/DDBJ databases">
        <authorList>
            <consortium name="Pathogen Informatics"/>
            <person name="Doyle S."/>
        </authorList>
    </citation>
    <scope>NUCLEOTIDE SEQUENCE [LARGE SCALE GENOMIC DNA]</scope>
    <source>
        <strain evidence="1 2">NCTC12151</strain>
    </source>
</reference>
<evidence type="ECO:0000313" key="1">
    <source>
        <dbReference type="EMBL" id="SQI36089.1"/>
    </source>
</evidence>
<dbReference type="Proteomes" id="UP000249005">
    <property type="component" value="Chromosome 1"/>
</dbReference>